<dbReference type="InterPro" id="IPR036388">
    <property type="entry name" value="WH-like_DNA-bd_sf"/>
</dbReference>
<organism evidence="2 3">
    <name type="scientific">Ancylostoma ceylanicum</name>
    <dbReference type="NCBI Taxonomy" id="53326"/>
    <lineage>
        <taxon>Eukaryota</taxon>
        <taxon>Metazoa</taxon>
        <taxon>Ecdysozoa</taxon>
        <taxon>Nematoda</taxon>
        <taxon>Chromadorea</taxon>
        <taxon>Rhabditida</taxon>
        <taxon>Rhabditina</taxon>
        <taxon>Rhabditomorpha</taxon>
        <taxon>Strongyloidea</taxon>
        <taxon>Ancylostomatidae</taxon>
        <taxon>Ancylostomatinae</taxon>
        <taxon>Ancylostoma</taxon>
    </lineage>
</organism>
<dbReference type="InterPro" id="IPR036397">
    <property type="entry name" value="RNaseH_sf"/>
</dbReference>
<evidence type="ECO:0000313" key="2">
    <source>
        <dbReference type="EMBL" id="EPB69468.1"/>
    </source>
</evidence>
<name>A0A0D6LE45_9BILA</name>
<dbReference type="Pfam" id="PF13551">
    <property type="entry name" value="HTH_29"/>
    <property type="match status" value="1"/>
</dbReference>
<dbReference type="SUPFAM" id="SSF46689">
    <property type="entry name" value="Homeodomain-like"/>
    <property type="match status" value="1"/>
</dbReference>
<dbReference type="GO" id="GO:0005634">
    <property type="term" value="C:nucleus"/>
    <property type="evidence" value="ECO:0007669"/>
    <property type="project" value="UniProtKB-SubCell"/>
</dbReference>
<comment type="subcellular location">
    <subcellularLocation>
        <location evidence="1">Nucleus</location>
    </subcellularLocation>
</comment>
<gene>
    <name evidence="2" type="ORF">ANCCEY_11441</name>
</gene>
<dbReference type="Proteomes" id="UP000054495">
    <property type="component" value="Unassembled WGS sequence"/>
</dbReference>
<evidence type="ECO:0000313" key="3">
    <source>
        <dbReference type="Proteomes" id="UP000054495"/>
    </source>
</evidence>
<dbReference type="Gene3D" id="1.10.10.10">
    <property type="entry name" value="Winged helix-like DNA-binding domain superfamily/Winged helix DNA-binding domain"/>
    <property type="match status" value="1"/>
</dbReference>
<sequence length="224" mass="25716">MCKVPREYIIRLHSKGTSAQVIAKRLELPRSTVNYTIKRFKECGGTQDHHRSGRPVTATTENAIKKVRDRIRHKAQRSMRKMAKEIGINEKLFTVEAALNQQNDRVIADSIGDAKGKGRIVQRAAHSQQLMVWGAITSDGKSRLVFEKIYMEEILKKELIPWTRRHFGNRPFRFQQDGAPSHTAKDVQQLLQQEMSDFIKKFAAALQILQKQKIPLRSKSDSVQ</sequence>
<dbReference type="PANTHER" id="PTHR46068:SF1">
    <property type="entry name" value="TRANSPOSASE IS30-LIKE HTH DOMAIN-CONTAINING PROTEIN"/>
    <property type="match status" value="1"/>
</dbReference>
<dbReference type="GO" id="GO:0003676">
    <property type="term" value="F:nucleic acid binding"/>
    <property type="evidence" value="ECO:0007669"/>
    <property type="project" value="InterPro"/>
</dbReference>
<dbReference type="EMBL" id="KE125291">
    <property type="protein sequence ID" value="EPB69468.1"/>
    <property type="molecule type" value="Genomic_DNA"/>
</dbReference>
<evidence type="ECO:0008006" key="4">
    <source>
        <dbReference type="Google" id="ProtNLM"/>
    </source>
</evidence>
<reference evidence="2 3" key="1">
    <citation type="submission" date="2013-05" db="EMBL/GenBank/DDBJ databases">
        <title>Draft genome of the parasitic nematode Anyclostoma ceylanicum.</title>
        <authorList>
            <person name="Mitreva M."/>
        </authorList>
    </citation>
    <scope>NUCLEOTIDE SEQUENCE [LARGE SCALE GENOMIC DNA]</scope>
</reference>
<proteinExistence type="predicted"/>
<dbReference type="AlphaFoldDB" id="A0A0D6LE45"/>
<keyword evidence="3" id="KW-1185">Reference proteome</keyword>
<dbReference type="InterPro" id="IPR009057">
    <property type="entry name" value="Homeodomain-like_sf"/>
</dbReference>
<accession>A0A0D6LE45</accession>
<dbReference type="PANTHER" id="PTHR46068">
    <property type="entry name" value="PROTEIN CBG27172"/>
    <property type="match status" value="1"/>
</dbReference>
<protein>
    <recommendedName>
        <fullName evidence="4">Paired domain-containing protein</fullName>
    </recommendedName>
</protein>
<dbReference type="Gene3D" id="3.30.420.10">
    <property type="entry name" value="Ribonuclease H-like superfamily/Ribonuclease H"/>
    <property type="match status" value="1"/>
</dbReference>
<evidence type="ECO:0000256" key="1">
    <source>
        <dbReference type="ARBA" id="ARBA00004123"/>
    </source>
</evidence>